<dbReference type="EMBL" id="BFAD01000019">
    <property type="protein sequence ID" value="GBE90238.1"/>
    <property type="molecule type" value="Genomic_DNA"/>
</dbReference>
<evidence type="ECO:0000256" key="2">
    <source>
        <dbReference type="ARBA" id="ARBA00022723"/>
    </source>
</evidence>
<dbReference type="GO" id="GO:0006357">
    <property type="term" value="P:regulation of transcription by RNA polymerase II"/>
    <property type="evidence" value="ECO:0007669"/>
    <property type="project" value="TreeGrafter"/>
</dbReference>
<dbReference type="InterPro" id="IPR003347">
    <property type="entry name" value="JmjC_dom"/>
</dbReference>
<evidence type="ECO:0000313" key="6">
    <source>
        <dbReference type="Proteomes" id="UP000287166"/>
    </source>
</evidence>
<dbReference type="SMART" id="SM00558">
    <property type="entry name" value="JmjC"/>
    <property type="match status" value="1"/>
</dbReference>
<keyword evidence="3" id="KW-0539">Nucleus</keyword>
<dbReference type="PANTHER" id="PTHR12549:SF38">
    <property type="entry name" value="JMJC DOMAIN-CONTAINING HISTONE DEMETHYLASE 2, ISOFORM A"/>
    <property type="match status" value="1"/>
</dbReference>
<dbReference type="Gene3D" id="2.60.120.650">
    <property type="entry name" value="Cupin"/>
    <property type="match status" value="1"/>
</dbReference>
<dbReference type="GO" id="GO:0003712">
    <property type="term" value="F:transcription coregulator activity"/>
    <property type="evidence" value="ECO:0007669"/>
    <property type="project" value="TreeGrafter"/>
</dbReference>
<keyword evidence="2" id="KW-0479">Metal-binding</keyword>
<evidence type="ECO:0000259" key="4">
    <source>
        <dbReference type="PROSITE" id="PS51184"/>
    </source>
</evidence>
<evidence type="ECO:0000256" key="3">
    <source>
        <dbReference type="ARBA" id="ARBA00023242"/>
    </source>
</evidence>
<keyword evidence="6" id="KW-1185">Reference proteome</keyword>
<protein>
    <recommendedName>
        <fullName evidence="4">JmjC domain-containing protein</fullName>
    </recommendedName>
</protein>
<comment type="subcellular location">
    <subcellularLocation>
        <location evidence="1">Nucleus</location>
    </subcellularLocation>
</comment>
<evidence type="ECO:0000256" key="1">
    <source>
        <dbReference type="ARBA" id="ARBA00004123"/>
    </source>
</evidence>
<dbReference type="AlphaFoldDB" id="A0A401H710"/>
<sequence length="407" mass="45459">MEHTLNDFQKSSANPVTQAVRLMHNHSVPAVNIYGWDTPSLPLPSFSAATFDAFWSRNIPVKITDVDSKFQGVWGPEYFVAQFGDVKVTLQDCEAEIAKTSTVGEFFKTFGNQQVAERATIMKLKDWPPEKHFSTQFPELFKAFMDGVPYPDLARLDGVLNLAAHFPQNGIPPDLGPKMYNAHGSKHDNLHHGSTKLHIDITDAVNVLLWAADTADGELGGALWHIFPAVSAPEIRRFLTQVYDFRGPGDPIHSHSVYFTPEMLNNLEAQCSIKPYVLFQRPGEAVFIPAGSPHQVSNQTDAIKIACDFISIANLAHTQNVVDELREQRLLSGWGDDVLQFYTTLWYAWTSVSALATFPLLAQLRSLVPLRMKLYFPMDVSTHILNNVPMTILDYCTRNNGGRTGTN</sequence>
<dbReference type="GO" id="GO:0000785">
    <property type="term" value="C:chromatin"/>
    <property type="evidence" value="ECO:0007669"/>
    <property type="project" value="TreeGrafter"/>
</dbReference>
<dbReference type="GO" id="GO:0046872">
    <property type="term" value="F:metal ion binding"/>
    <property type="evidence" value="ECO:0007669"/>
    <property type="project" value="UniProtKB-KW"/>
</dbReference>
<dbReference type="PROSITE" id="PS51184">
    <property type="entry name" value="JMJC"/>
    <property type="match status" value="1"/>
</dbReference>
<accession>A0A401H710</accession>
<dbReference type="SUPFAM" id="SSF51197">
    <property type="entry name" value="Clavaminate synthase-like"/>
    <property type="match status" value="1"/>
</dbReference>
<dbReference type="GO" id="GO:0000118">
    <property type="term" value="C:histone deacetylase complex"/>
    <property type="evidence" value="ECO:0007669"/>
    <property type="project" value="TreeGrafter"/>
</dbReference>
<dbReference type="PANTHER" id="PTHR12549">
    <property type="entry name" value="JMJC DOMAIN-CONTAINING HISTONE DEMETHYLATION PROTEIN"/>
    <property type="match status" value="1"/>
</dbReference>
<gene>
    <name evidence="5" type="ORF">SCP_1900870</name>
</gene>
<dbReference type="GO" id="GO:0032454">
    <property type="term" value="F:histone H3K9 demethylase activity"/>
    <property type="evidence" value="ECO:0007669"/>
    <property type="project" value="InterPro"/>
</dbReference>
<dbReference type="GO" id="GO:0031490">
    <property type="term" value="F:chromatin DNA binding"/>
    <property type="evidence" value="ECO:0007669"/>
    <property type="project" value="TreeGrafter"/>
</dbReference>
<dbReference type="InParanoid" id="A0A401H710"/>
<evidence type="ECO:0000313" key="5">
    <source>
        <dbReference type="EMBL" id="GBE90238.1"/>
    </source>
</evidence>
<dbReference type="GeneID" id="38787155"/>
<name>A0A401H710_9APHY</name>
<dbReference type="Proteomes" id="UP000287166">
    <property type="component" value="Unassembled WGS sequence"/>
</dbReference>
<proteinExistence type="predicted"/>
<dbReference type="OrthoDB" id="1667110at2759"/>
<dbReference type="RefSeq" id="XP_027621151.1">
    <property type="nucleotide sequence ID" value="XM_027765350.1"/>
</dbReference>
<dbReference type="InterPro" id="IPR045109">
    <property type="entry name" value="LSDs-like"/>
</dbReference>
<comment type="caution">
    <text evidence="5">The sequence shown here is derived from an EMBL/GenBank/DDBJ whole genome shotgun (WGS) entry which is preliminary data.</text>
</comment>
<reference evidence="5 6" key="1">
    <citation type="journal article" date="2018" name="Sci. Rep.">
        <title>Genome sequence of the cauliflower mushroom Sparassis crispa (Hanabiratake) and its association with beneficial usage.</title>
        <authorList>
            <person name="Kiyama R."/>
            <person name="Furutani Y."/>
            <person name="Kawaguchi K."/>
            <person name="Nakanishi T."/>
        </authorList>
    </citation>
    <scope>NUCLEOTIDE SEQUENCE [LARGE SCALE GENOMIC DNA]</scope>
</reference>
<dbReference type="Pfam" id="PF02373">
    <property type="entry name" value="JmjC"/>
    <property type="match status" value="1"/>
</dbReference>
<organism evidence="5 6">
    <name type="scientific">Sparassis crispa</name>
    <dbReference type="NCBI Taxonomy" id="139825"/>
    <lineage>
        <taxon>Eukaryota</taxon>
        <taxon>Fungi</taxon>
        <taxon>Dikarya</taxon>
        <taxon>Basidiomycota</taxon>
        <taxon>Agaricomycotina</taxon>
        <taxon>Agaricomycetes</taxon>
        <taxon>Polyporales</taxon>
        <taxon>Sparassidaceae</taxon>
        <taxon>Sparassis</taxon>
    </lineage>
</organism>
<feature type="domain" description="JmjC" evidence="4">
    <location>
        <begin position="155"/>
        <end position="326"/>
    </location>
</feature>
<dbReference type="STRING" id="139825.A0A401H710"/>